<evidence type="ECO:0000256" key="1">
    <source>
        <dbReference type="ARBA" id="ARBA00033738"/>
    </source>
</evidence>
<sequence>MLSINPTLINRDKPYTKEELMEILRLAIIAELDAINLYEQMARYSEDENVRKILLDVAREEKAHVGEFMALLLNLDPEQVTELKGGFEEVKELTGIEAHINDNKKEESNVEYFEKLRSALLDGVNKGRSLLKHLPVTRIEGQSFRVDIIKFEDGVRVVKQEYKPIPLLKKKFYVGIRELNDGTYDVSIATKAGELLVKDEESLVIREILSTEGIKKMKLSSWDNPEEALNDLMNALQEASNASAGPFGLIINPKRYAKLLKIYEKSGKMLVEVLKEIFRGGIIVTLNIDENKVIIFANTPAVLDVVVGQDVTLQELGPEGDDVAFLVSEAIGIRIKNPEAIVVLE</sequence>
<dbReference type="InterPro" id="IPR003251">
    <property type="entry name" value="Rr_diiron-bd_dom"/>
</dbReference>
<dbReference type="InterPro" id="IPR007544">
    <property type="entry name" value="ENCAP"/>
</dbReference>
<feature type="domain" description="Rubrerythrin diiron-binding" evidence="3">
    <location>
        <begin position="22"/>
        <end position="84"/>
    </location>
</feature>
<dbReference type="AlphaFoldDB" id="A0A5C0XSM2"/>
<dbReference type="InterPro" id="IPR009078">
    <property type="entry name" value="Ferritin-like_SF"/>
</dbReference>
<dbReference type="EMBL" id="CP023154">
    <property type="protein sequence ID" value="QEK78844.1"/>
    <property type="molecule type" value="Genomic_DNA"/>
</dbReference>
<dbReference type="PANTHER" id="PTHR37165">
    <property type="entry name" value="PEPTIDASE U56 FAMILY"/>
    <property type="match status" value="1"/>
</dbReference>
<proteinExistence type="predicted"/>
<dbReference type="Pfam" id="PF02915">
    <property type="entry name" value="Rubrerythrin"/>
    <property type="match status" value="1"/>
</dbReference>
<dbReference type="SUPFAM" id="SSF56563">
    <property type="entry name" value="Major capsid protein gp5"/>
    <property type="match status" value="1"/>
</dbReference>
<evidence type="ECO:0000256" key="2">
    <source>
        <dbReference type="ARBA" id="ARBA00033787"/>
    </source>
</evidence>
<accession>A0A5C0XSM2</accession>
<dbReference type="GO" id="GO:0140737">
    <property type="term" value="C:encapsulin nanocompartment"/>
    <property type="evidence" value="ECO:0007669"/>
    <property type="project" value="UniProtKB-SubCell"/>
</dbReference>
<dbReference type="SMR" id="A0A5C0XSM2"/>
<dbReference type="Proteomes" id="UP000324354">
    <property type="component" value="Chromosome"/>
</dbReference>
<dbReference type="Gene3D" id="3.30.2320.10">
    <property type="entry name" value="hypothetical protein PF0899 domain"/>
    <property type="match status" value="1"/>
</dbReference>
<dbReference type="Pfam" id="PF04454">
    <property type="entry name" value="Linocin_M18"/>
    <property type="match status" value="1"/>
</dbReference>
<evidence type="ECO:0000313" key="4">
    <source>
        <dbReference type="EMBL" id="QEK78844.1"/>
    </source>
</evidence>
<dbReference type="Gene3D" id="6.10.140.1960">
    <property type="match status" value="1"/>
</dbReference>
<dbReference type="Gene3D" id="6.20.370.90">
    <property type="match status" value="1"/>
</dbReference>
<evidence type="ECO:0000313" key="5">
    <source>
        <dbReference type="Proteomes" id="UP000324354"/>
    </source>
</evidence>
<dbReference type="PANTHER" id="PTHR37165:SF1">
    <property type="entry name" value="TYPE 1 ENCAPSULIN SHELL PROTEIN"/>
    <property type="match status" value="1"/>
</dbReference>
<gene>
    <name evidence="4" type="ORF">PFDSM3638_05970</name>
</gene>
<dbReference type="InterPro" id="IPR051429">
    <property type="entry name" value="Encapsulin_nc"/>
</dbReference>
<keyword evidence="2" id="KW-1284">Encapsulin nanocompartment</keyword>
<evidence type="ECO:0000259" key="3">
    <source>
        <dbReference type="Pfam" id="PF02915"/>
    </source>
</evidence>
<protein>
    <submittedName>
        <fullName evidence="4">Rubrerythrin</fullName>
    </submittedName>
</protein>
<comment type="subcellular location">
    <subcellularLocation>
        <location evidence="1">Encapsulin nanocompartment</location>
    </subcellularLocation>
</comment>
<reference evidence="4 5" key="1">
    <citation type="submission" date="2017-08" db="EMBL/GenBank/DDBJ databases">
        <title>Resequencing and Reannotation of the genome of Pyrococcus furiosus type strain DSM3638.</title>
        <authorList>
            <person name="Reichelt R.M."/>
            <person name="Bunk B."/>
        </authorList>
    </citation>
    <scope>NUCLEOTIDE SEQUENCE [LARGE SCALE GENOMIC DNA]</scope>
    <source>
        <strain evidence="4 5">DSM 3638</strain>
    </source>
</reference>
<organism evidence="4 5">
    <name type="scientific">Pyrococcus furiosus (strain ATCC 43587 / DSM 3638 / JCM 8422 / Vc1)</name>
    <dbReference type="NCBI Taxonomy" id="186497"/>
    <lineage>
        <taxon>Archaea</taxon>
        <taxon>Methanobacteriati</taxon>
        <taxon>Methanobacteriota</taxon>
        <taxon>Thermococci</taxon>
        <taxon>Thermococcales</taxon>
        <taxon>Thermococcaceae</taxon>
        <taxon>Pyrococcus</taxon>
    </lineage>
</organism>
<dbReference type="GO" id="GO:0046872">
    <property type="term" value="F:metal ion binding"/>
    <property type="evidence" value="ECO:0007669"/>
    <property type="project" value="InterPro"/>
</dbReference>
<dbReference type="SUPFAM" id="SSF47240">
    <property type="entry name" value="Ferritin-like"/>
    <property type="match status" value="1"/>
</dbReference>
<name>A0A5C0XSM2_PYRFU</name>
<dbReference type="GO" id="GO:0016491">
    <property type="term" value="F:oxidoreductase activity"/>
    <property type="evidence" value="ECO:0007669"/>
    <property type="project" value="InterPro"/>
</dbReference>